<evidence type="ECO:0000259" key="6">
    <source>
        <dbReference type="PROSITE" id="PS51939"/>
    </source>
</evidence>
<evidence type="ECO:0000256" key="4">
    <source>
        <dbReference type="SAM" id="MobiDB-lite"/>
    </source>
</evidence>
<protein>
    <recommendedName>
        <fullName evidence="9">RRM domain-containing protein</fullName>
    </recommendedName>
</protein>
<feature type="compositionally biased region" description="Basic residues" evidence="4">
    <location>
        <begin position="463"/>
        <end position="476"/>
    </location>
</feature>
<feature type="compositionally biased region" description="Basic and acidic residues" evidence="4">
    <location>
        <begin position="381"/>
        <end position="390"/>
    </location>
</feature>
<organism evidence="7 8">
    <name type="scientific">Batrachochytrium salamandrivorans</name>
    <dbReference type="NCBI Taxonomy" id="1357716"/>
    <lineage>
        <taxon>Eukaryota</taxon>
        <taxon>Fungi</taxon>
        <taxon>Fungi incertae sedis</taxon>
        <taxon>Chytridiomycota</taxon>
        <taxon>Chytridiomycota incertae sedis</taxon>
        <taxon>Chytridiomycetes</taxon>
        <taxon>Rhizophydiales</taxon>
        <taxon>Rhizophydiales incertae sedis</taxon>
        <taxon>Batrachochytrium</taxon>
    </lineage>
</organism>
<dbReference type="InterPro" id="IPR012677">
    <property type="entry name" value="Nucleotide-bd_a/b_plait_sf"/>
</dbReference>
<dbReference type="CDD" id="cd00590">
    <property type="entry name" value="RRM_SF"/>
    <property type="match status" value="1"/>
</dbReference>
<feature type="domain" description="RRM" evidence="5">
    <location>
        <begin position="96"/>
        <end position="194"/>
    </location>
</feature>
<dbReference type="Pfam" id="PF00076">
    <property type="entry name" value="RRM_1"/>
    <property type="match status" value="1"/>
</dbReference>
<dbReference type="Gene3D" id="3.30.70.330">
    <property type="match status" value="2"/>
</dbReference>
<feature type="domain" description="XRRM" evidence="6">
    <location>
        <begin position="226"/>
        <end position="375"/>
    </location>
</feature>
<dbReference type="EMBL" id="JAFCIX010000127">
    <property type="protein sequence ID" value="KAH6597825.1"/>
    <property type="molecule type" value="Genomic_DNA"/>
</dbReference>
<keyword evidence="8" id="KW-1185">Reference proteome</keyword>
<gene>
    <name evidence="7" type="ORF">BASA50_004170</name>
</gene>
<keyword evidence="2 3" id="KW-0694">RNA-binding</keyword>
<feature type="compositionally biased region" description="Basic and acidic residues" evidence="4">
    <location>
        <begin position="477"/>
        <end position="489"/>
    </location>
</feature>
<evidence type="ECO:0000313" key="7">
    <source>
        <dbReference type="EMBL" id="KAH6597825.1"/>
    </source>
</evidence>
<dbReference type="PROSITE" id="PS50102">
    <property type="entry name" value="RRM"/>
    <property type="match status" value="1"/>
</dbReference>
<evidence type="ECO:0008006" key="9">
    <source>
        <dbReference type="Google" id="ProtNLM"/>
    </source>
</evidence>
<feature type="compositionally biased region" description="Basic and acidic residues" evidence="4">
    <location>
        <begin position="452"/>
        <end position="462"/>
    </location>
</feature>
<dbReference type="SUPFAM" id="SSF54928">
    <property type="entry name" value="RNA-binding domain, RBD"/>
    <property type="match status" value="1"/>
</dbReference>
<dbReference type="Pfam" id="PF08777">
    <property type="entry name" value="RRM_3"/>
    <property type="match status" value="1"/>
</dbReference>
<name>A0ABQ8FJB3_9FUNG</name>
<dbReference type="PANTHER" id="PTHR24012">
    <property type="entry name" value="RNA BINDING PROTEIN"/>
    <property type="match status" value="1"/>
</dbReference>
<sequence length="489" mass="54867">MTEYIELAQRVGQSLSDLLSDGALAFDYVLLYRLKQASDGWLDITDLLPMMPETDDEAIVAYASRKHCSALLDVSEDGAYVRRLTPFPDHTLLDARTVYVERLPSSSTDASIRLAFDSFGQIEQVVVPRHGGIAKRFPGYAFVVFVNSDSANKAVQHYSHSWKPMTSTLNIPEFLKCEATSPSGYRVMTKIEWNVRTMEYALLQSSKQELLVQTKADQLGQHHHATFVSGVVCAFGGVHKDTTAKYIKNLFEIVSPIAFVDFKFGQNKGHVRFKTAYDALKAESFFSRQSIIQSHKSCTGVIASNLNPTLLLDESCISIRILKGREEKEYWRLIRNTQGNTNVITTTSQNQKRNNAASHVTFNDADENTTLDGTTIIDASTRDIPMHLENSKPQPPKKHIKFDVSESGEEEDAIQDGVVDGSQHSRSTVSKCHFPKRSAADCDETMDHECISVQNTHDEISAKRPRRRRKHSKRSHNKSDTVHADTTSH</sequence>
<dbReference type="InterPro" id="IPR035979">
    <property type="entry name" value="RBD_domain_sf"/>
</dbReference>
<dbReference type="InterPro" id="IPR014886">
    <property type="entry name" value="La_xRRM"/>
</dbReference>
<evidence type="ECO:0000259" key="5">
    <source>
        <dbReference type="PROSITE" id="PS50102"/>
    </source>
</evidence>
<comment type="caution">
    <text evidence="7">The sequence shown here is derived from an EMBL/GenBank/DDBJ whole genome shotgun (WGS) entry which is preliminary data.</text>
</comment>
<keyword evidence="1" id="KW-0677">Repeat</keyword>
<evidence type="ECO:0000313" key="8">
    <source>
        <dbReference type="Proteomes" id="UP001648503"/>
    </source>
</evidence>
<dbReference type="Proteomes" id="UP001648503">
    <property type="component" value="Unassembled WGS sequence"/>
</dbReference>
<reference evidence="7 8" key="1">
    <citation type="submission" date="2021-02" db="EMBL/GenBank/DDBJ databases">
        <title>Variation within the Batrachochytrium salamandrivorans European outbreak.</title>
        <authorList>
            <person name="Kelly M."/>
            <person name="Pasmans F."/>
            <person name="Shea T.P."/>
            <person name="Munoz J.F."/>
            <person name="Carranza S."/>
            <person name="Cuomo C.A."/>
            <person name="Martel A."/>
        </authorList>
    </citation>
    <scope>NUCLEOTIDE SEQUENCE [LARGE SCALE GENOMIC DNA]</scope>
    <source>
        <strain evidence="7 8">AMFP18/2</strain>
    </source>
</reference>
<evidence type="ECO:0000256" key="2">
    <source>
        <dbReference type="ARBA" id="ARBA00022884"/>
    </source>
</evidence>
<feature type="region of interest" description="Disordered" evidence="4">
    <location>
        <begin position="381"/>
        <end position="429"/>
    </location>
</feature>
<dbReference type="PROSITE" id="PS51939">
    <property type="entry name" value="XRRM"/>
    <property type="match status" value="1"/>
</dbReference>
<evidence type="ECO:0000256" key="1">
    <source>
        <dbReference type="ARBA" id="ARBA00022737"/>
    </source>
</evidence>
<dbReference type="SMART" id="SM00360">
    <property type="entry name" value="RRM"/>
    <property type="match status" value="2"/>
</dbReference>
<accession>A0ABQ8FJB3</accession>
<evidence type="ECO:0000256" key="3">
    <source>
        <dbReference type="PROSITE-ProRule" id="PRU00176"/>
    </source>
</evidence>
<proteinExistence type="predicted"/>
<feature type="region of interest" description="Disordered" evidence="4">
    <location>
        <begin position="452"/>
        <end position="489"/>
    </location>
</feature>
<dbReference type="InterPro" id="IPR000504">
    <property type="entry name" value="RRM_dom"/>
</dbReference>